<evidence type="ECO:0000313" key="3">
    <source>
        <dbReference type="RefSeq" id="XP_027357443.1"/>
    </source>
</evidence>
<dbReference type="PANTHER" id="PTHR11538">
    <property type="entry name" value="PHENYLALANYL-TRNA SYNTHETASE"/>
    <property type="match status" value="1"/>
</dbReference>
<dbReference type="OrthoDB" id="273345at2759"/>
<dbReference type="GO" id="GO:0070475">
    <property type="term" value="P:rRNA base methylation"/>
    <property type="evidence" value="ECO:0007669"/>
    <property type="project" value="InterPro"/>
</dbReference>
<reference evidence="2" key="1">
    <citation type="journal article" date="2019" name="Toxins">
        <title>Detection of Abrin-Like and Prepropulchellin-Like Toxin Genes and Transcripts Using Whole Genome Sequencing and Full-Length Transcript Sequencing of Abrus precatorius.</title>
        <authorList>
            <person name="Hovde B.T."/>
            <person name="Daligault H.E."/>
            <person name="Hanschen E.R."/>
            <person name="Kunde Y.A."/>
            <person name="Johnson M.B."/>
            <person name="Starkenburg S.R."/>
            <person name="Johnson S.L."/>
        </authorList>
    </citation>
    <scope>NUCLEOTIDE SEQUENCE [LARGE SCALE GENOMIC DNA]</scope>
</reference>
<proteinExistence type="predicted"/>
<accession>A0A8B8LPU6</accession>
<evidence type="ECO:0000313" key="2">
    <source>
        <dbReference type="Proteomes" id="UP000694853"/>
    </source>
</evidence>
<name>A0A8B8LPU6_ABRPR</name>
<dbReference type="GeneID" id="113866843"/>
<keyword evidence="2" id="KW-1185">Reference proteome</keyword>
<sequence length="179" mass="20194">MEEKRITHYLSSHKILLVGEGDFSFSLCLSKAFGTAGNMIATSLDSRVSLAIKYAMALRNLTELEALGCTIVHEVDVHTMTQHPLLENQAFDRVIFNFPHAGFIGRESDDYQIKLHQELVSGFLSNAKYMLASCGEVHITHKTSHPFSKWNIKELANDENLELVGEVVFSRHHYPGYNN</sequence>
<dbReference type="KEGG" id="aprc:113866843"/>
<dbReference type="Proteomes" id="UP000694853">
    <property type="component" value="Unplaced"/>
</dbReference>
<reference evidence="3" key="2">
    <citation type="submission" date="2025-08" db="UniProtKB">
        <authorList>
            <consortium name="RefSeq"/>
        </authorList>
    </citation>
    <scope>IDENTIFICATION</scope>
    <source>
        <tissue evidence="3">Young leaves</tissue>
    </source>
</reference>
<gene>
    <name evidence="3" type="primary">LOC113866843</name>
</gene>
<dbReference type="PANTHER" id="PTHR11538:SF89">
    <property type="entry name" value="PROTEIN, PUTATIVE (DUF2431)-RELATED"/>
    <property type="match status" value="1"/>
</dbReference>
<dbReference type="Pfam" id="PF10354">
    <property type="entry name" value="BMT5-like"/>
    <property type="match status" value="1"/>
</dbReference>
<evidence type="ECO:0000259" key="1">
    <source>
        <dbReference type="Pfam" id="PF10354"/>
    </source>
</evidence>
<dbReference type="GO" id="GO:0070042">
    <property type="term" value="F:rRNA (uridine-N3-)-methyltransferase activity"/>
    <property type="evidence" value="ECO:0007669"/>
    <property type="project" value="InterPro"/>
</dbReference>
<dbReference type="RefSeq" id="XP_027357443.1">
    <property type="nucleotide sequence ID" value="XM_027501642.1"/>
</dbReference>
<dbReference type="AlphaFoldDB" id="A0A8B8LPU6"/>
<organism evidence="2 3">
    <name type="scientific">Abrus precatorius</name>
    <name type="common">Indian licorice</name>
    <name type="synonym">Glycine abrus</name>
    <dbReference type="NCBI Taxonomy" id="3816"/>
    <lineage>
        <taxon>Eukaryota</taxon>
        <taxon>Viridiplantae</taxon>
        <taxon>Streptophyta</taxon>
        <taxon>Embryophyta</taxon>
        <taxon>Tracheophyta</taxon>
        <taxon>Spermatophyta</taxon>
        <taxon>Magnoliopsida</taxon>
        <taxon>eudicotyledons</taxon>
        <taxon>Gunneridae</taxon>
        <taxon>Pentapetalae</taxon>
        <taxon>rosids</taxon>
        <taxon>fabids</taxon>
        <taxon>Fabales</taxon>
        <taxon>Fabaceae</taxon>
        <taxon>Papilionoideae</taxon>
        <taxon>50 kb inversion clade</taxon>
        <taxon>NPAAA clade</taxon>
        <taxon>indigoferoid/millettioid clade</taxon>
        <taxon>Abreae</taxon>
        <taxon>Abrus</taxon>
    </lineage>
</organism>
<protein>
    <submittedName>
        <fullName evidence="3">Uncharacterized protein At4g26485-like</fullName>
    </submittedName>
</protein>
<dbReference type="InterPro" id="IPR019446">
    <property type="entry name" value="BMT5-like"/>
</dbReference>
<dbReference type="GO" id="GO:0005737">
    <property type="term" value="C:cytoplasm"/>
    <property type="evidence" value="ECO:0007669"/>
    <property type="project" value="TreeGrafter"/>
</dbReference>
<feature type="domain" description="25S rRNA (uridine-N(3))-methyltransferase BMT5-like" evidence="1">
    <location>
        <begin position="16"/>
        <end position="179"/>
    </location>
</feature>